<evidence type="ECO:0008006" key="3">
    <source>
        <dbReference type="Google" id="ProtNLM"/>
    </source>
</evidence>
<gene>
    <name evidence="1" type="ORF">AN401_18750</name>
</gene>
<reference evidence="2" key="1">
    <citation type="submission" date="2015-09" db="EMBL/GenBank/DDBJ databases">
        <authorList>
            <person name="Shao Z."/>
            <person name="Wang L."/>
        </authorList>
    </citation>
    <scope>NUCLEOTIDE SEQUENCE [LARGE SCALE GENOMIC DNA]</scope>
    <source>
        <strain evidence="2">F13-1</strain>
    </source>
</reference>
<proteinExistence type="predicted"/>
<dbReference type="InterPro" id="IPR022080">
    <property type="entry name" value="DUF3630"/>
</dbReference>
<protein>
    <recommendedName>
        <fullName evidence="3">DUF3630 domain-containing protein</fullName>
    </recommendedName>
</protein>
<accession>A0A291HV66</accession>
<evidence type="ECO:0000313" key="2">
    <source>
        <dbReference type="Proteomes" id="UP000217763"/>
    </source>
</evidence>
<name>A0A291HV66_9GAMM</name>
<dbReference type="Proteomes" id="UP000217763">
    <property type="component" value="Chromosome"/>
</dbReference>
<evidence type="ECO:0000313" key="1">
    <source>
        <dbReference type="EMBL" id="ATG76050.1"/>
    </source>
</evidence>
<organism evidence="1 2">
    <name type="scientific">Zobellella denitrificans</name>
    <dbReference type="NCBI Taxonomy" id="347534"/>
    <lineage>
        <taxon>Bacteria</taxon>
        <taxon>Pseudomonadati</taxon>
        <taxon>Pseudomonadota</taxon>
        <taxon>Gammaproteobacteria</taxon>
        <taxon>Aeromonadales</taxon>
        <taxon>Aeromonadaceae</taxon>
        <taxon>Zobellella</taxon>
    </lineage>
</organism>
<dbReference type="EMBL" id="CP012621">
    <property type="protein sequence ID" value="ATG76050.1"/>
    <property type="molecule type" value="Genomic_DNA"/>
</dbReference>
<keyword evidence="2" id="KW-1185">Reference proteome</keyword>
<dbReference type="KEGG" id="zdf:AN401_18750"/>
<dbReference type="Pfam" id="PF12305">
    <property type="entry name" value="DUF3630"/>
    <property type="match status" value="1"/>
</dbReference>
<dbReference type="AlphaFoldDB" id="A0A291HV66"/>
<sequence>MQFLIMKTLTTDISLTMENFPDWAERLVRELELDLVEREEGADYHQWLVAFEGSRLLLCFQHYADAAWLQPLGEQDQEAADWLTAQWNRSLSR</sequence>